<sequence length="105" mass="11675">MKLMQPMSLSMPPVKRYNDPESGCESYMPAAPGELSNSIPLTVPKPLKTLKPPATSTTQSPCETLCPRLIHQLFVISESVYPELRQSQNKYPECPPPKPEQARPP</sequence>
<proteinExistence type="predicted"/>
<gene>
    <name evidence="2" type="ORF">Tco_1110138</name>
</gene>
<evidence type="ECO:0000313" key="2">
    <source>
        <dbReference type="EMBL" id="GJT99799.1"/>
    </source>
</evidence>
<comment type="caution">
    <text evidence="2">The sequence shown here is derived from an EMBL/GenBank/DDBJ whole genome shotgun (WGS) entry which is preliminary data.</text>
</comment>
<keyword evidence="3" id="KW-1185">Reference proteome</keyword>
<feature type="region of interest" description="Disordered" evidence="1">
    <location>
        <begin position="85"/>
        <end position="105"/>
    </location>
</feature>
<protein>
    <submittedName>
        <fullName evidence="2">Uncharacterized protein</fullName>
    </submittedName>
</protein>
<evidence type="ECO:0000313" key="3">
    <source>
        <dbReference type="Proteomes" id="UP001151760"/>
    </source>
</evidence>
<evidence type="ECO:0000256" key="1">
    <source>
        <dbReference type="SAM" id="MobiDB-lite"/>
    </source>
</evidence>
<feature type="compositionally biased region" description="Pro residues" evidence="1">
    <location>
        <begin position="93"/>
        <end position="105"/>
    </location>
</feature>
<reference evidence="2" key="2">
    <citation type="submission" date="2022-01" db="EMBL/GenBank/DDBJ databases">
        <authorList>
            <person name="Yamashiro T."/>
            <person name="Shiraishi A."/>
            <person name="Satake H."/>
            <person name="Nakayama K."/>
        </authorList>
    </citation>
    <scope>NUCLEOTIDE SEQUENCE</scope>
</reference>
<dbReference type="EMBL" id="BQNB010020803">
    <property type="protein sequence ID" value="GJT99799.1"/>
    <property type="molecule type" value="Genomic_DNA"/>
</dbReference>
<name>A0ABQ5IJE6_9ASTR</name>
<organism evidence="2 3">
    <name type="scientific">Tanacetum coccineum</name>
    <dbReference type="NCBI Taxonomy" id="301880"/>
    <lineage>
        <taxon>Eukaryota</taxon>
        <taxon>Viridiplantae</taxon>
        <taxon>Streptophyta</taxon>
        <taxon>Embryophyta</taxon>
        <taxon>Tracheophyta</taxon>
        <taxon>Spermatophyta</taxon>
        <taxon>Magnoliopsida</taxon>
        <taxon>eudicotyledons</taxon>
        <taxon>Gunneridae</taxon>
        <taxon>Pentapetalae</taxon>
        <taxon>asterids</taxon>
        <taxon>campanulids</taxon>
        <taxon>Asterales</taxon>
        <taxon>Asteraceae</taxon>
        <taxon>Asteroideae</taxon>
        <taxon>Anthemideae</taxon>
        <taxon>Anthemidinae</taxon>
        <taxon>Tanacetum</taxon>
    </lineage>
</organism>
<feature type="compositionally biased region" description="Low complexity" evidence="1">
    <location>
        <begin position="40"/>
        <end position="58"/>
    </location>
</feature>
<accession>A0ABQ5IJE6</accession>
<dbReference type="Proteomes" id="UP001151760">
    <property type="component" value="Unassembled WGS sequence"/>
</dbReference>
<feature type="region of interest" description="Disordered" evidence="1">
    <location>
        <begin position="1"/>
        <end position="61"/>
    </location>
</feature>
<reference evidence="2" key="1">
    <citation type="journal article" date="2022" name="Int. J. Mol. Sci.">
        <title>Draft Genome of Tanacetum Coccineum: Genomic Comparison of Closely Related Tanacetum-Family Plants.</title>
        <authorList>
            <person name="Yamashiro T."/>
            <person name="Shiraishi A."/>
            <person name="Nakayama K."/>
            <person name="Satake H."/>
        </authorList>
    </citation>
    <scope>NUCLEOTIDE SEQUENCE</scope>
</reference>